<dbReference type="PANTHER" id="PTHR10237:SF14">
    <property type="entry name" value="MYND-TYPE DOMAIN-CONTAINING PROTEIN"/>
    <property type="match status" value="1"/>
</dbReference>
<evidence type="ECO:0000259" key="5">
    <source>
        <dbReference type="PROSITE" id="PS50865"/>
    </source>
</evidence>
<dbReference type="InterPro" id="IPR024119">
    <property type="entry name" value="TF_DEAF-1"/>
</dbReference>
<sequence length="1237" mass="138448">MLLPTLFDAHGFYYPIGNTPAINLLGHLSPEIDAEVLLLGCGDVRNILFTIFTESSEAPNSVKRNYHFTCCDIEGAVIARNILLLAMILKGAETETLWPIYYDLFMPERCSETLEIHLKDLLSISADIELWIKSDVGKILSIGSKQTLTTVRRFWTAWMESLQNKDVIEQMRGFYKRELARVFKLRFGGGFVAGSARSGGPLIASTLLASGAHFSHYWKTGTAGVNPEKVSMPNPTFAFSKYGRKFSFHYGTDPLHGFHLSMAIVPFPSRNDYYQNFKPMRQAEDFAPLVSSSKKEFGLWCQSFREAQRVTKCTICFFVDDAIEMCGSFGLEASPSSFPVGMKKIIEANKIPKEYFFNHPIQFNVIDISNLIDHLGTYNILLSVLPLLRKGPLSYLHTETLLDQEFDSSNGEDGLYKVLGIEPASFSTLFGIVPVDFLCGQTTTSQVGEVLFELMNSSGNKQRHGRLVWKWLYPFQPEGINAYDASKINWPKFAYEIDGMIAILTAVYKKMFETEDASLALRTLMSGSGTKLKSLQYNTRATFSLLLYRIRQCTSRTVDWGVFMEKLSPYIFHGSLVANCYFQEHIALNYLHGVDTVECLEEDPAAVAVEYQGGVNTLSVRKGVHEALTCVTLSVPMKAFQSLMAKDPTKTGSPQFQIAFFSSLSVNLFGSLRRRFGHLRPADTTYYSGITVQRTFPVFDESTEYWEGKSDVLFSCMVPTWTLLFKGLKISLDIVSTPGTVQLIGEFGINLRVFETTLDDTKRVRLSLNFPLPGSVNEVPNSPNLASERGITGGKTGLGEGGVSMKAEPGESDLEYYHKLLISTGPRAKVTRIIYRWGVESDQNLVKLLEDKAEISTKKLGTSIFNIHLGPESKQVTFPYLVQEATKVSIARKSKYIELNALIYHGMNTPMYLHFPVGIADASLRSIYAWSLHRINLDKSPAILINFKKHKKKEYEWINTVLSLSWSKHERVGVESCGSNELYTGDVLAEMKQSIHAIIMHHTGIQGQQCSFFSLTAPVGGGYMLIFVKDIRMDLSGHGVIADCAIIPLEHHIMHRIAPLIGKMQGEYPPVCVKNSAKEVQAWLQICVSLVERCRTWKHKPGCEYIKTGKVPLSAPDLDVGFSPICACGKGIFPKQFHDDPRIGPWVPYATRAAIGPLFPPPYSKQLQTFDGLTEKMEEELNISENRTLKSGMCAVCGKKGGADQALMKCSACKKIEYCSKNCQKKDWKYHKGSCRK</sequence>
<evidence type="ECO:0000256" key="1">
    <source>
        <dbReference type="ARBA" id="ARBA00022723"/>
    </source>
</evidence>
<proteinExistence type="predicted"/>
<gene>
    <name evidence="6" type="ORF">TWF730_000946</name>
</gene>
<reference evidence="6 7" key="1">
    <citation type="submission" date="2019-10" db="EMBL/GenBank/DDBJ databases">
        <authorList>
            <person name="Palmer J.M."/>
        </authorList>
    </citation>
    <scope>NUCLEOTIDE SEQUENCE [LARGE SCALE GENOMIC DNA]</scope>
    <source>
        <strain evidence="6 7">TWF730</strain>
    </source>
</reference>
<dbReference type="AlphaFoldDB" id="A0AAV9VN63"/>
<organism evidence="6 7">
    <name type="scientific">Orbilia blumenaviensis</name>
    <dbReference type="NCBI Taxonomy" id="1796055"/>
    <lineage>
        <taxon>Eukaryota</taxon>
        <taxon>Fungi</taxon>
        <taxon>Dikarya</taxon>
        <taxon>Ascomycota</taxon>
        <taxon>Pezizomycotina</taxon>
        <taxon>Orbiliomycetes</taxon>
        <taxon>Orbiliales</taxon>
        <taxon>Orbiliaceae</taxon>
        <taxon>Orbilia</taxon>
    </lineage>
</organism>
<dbReference type="PANTHER" id="PTHR10237">
    <property type="entry name" value="DEFORMED EPIDERMAL AUTOREGULATORY FACTOR 1 HOMOLOG SUPPRESSIN"/>
    <property type="match status" value="1"/>
</dbReference>
<dbReference type="Gene3D" id="6.10.140.2220">
    <property type="match status" value="1"/>
</dbReference>
<dbReference type="GO" id="GO:0000981">
    <property type="term" value="F:DNA-binding transcription factor activity, RNA polymerase II-specific"/>
    <property type="evidence" value="ECO:0007669"/>
    <property type="project" value="TreeGrafter"/>
</dbReference>
<dbReference type="Proteomes" id="UP001373714">
    <property type="component" value="Unassembled WGS sequence"/>
</dbReference>
<keyword evidence="1" id="KW-0479">Metal-binding</keyword>
<dbReference type="SUPFAM" id="SSF144232">
    <property type="entry name" value="HIT/MYND zinc finger-like"/>
    <property type="match status" value="1"/>
</dbReference>
<dbReference type="InterPro" id="IPR002893">
    <property type="entry name" value="Znf_MYND"/>
</dbReference>
<dbReference type="InterPro" id="IPR027974">
    <property type="entry name" value="DUF4470"/>
</dbReference>
<accession>A0AAV9VN63</accession>
<dbReference type="Pfam" id="PF01753">
    <property type="entry name" value="zf-MYND"/>
    <property type="match status" value="1"/>
</dbReference>
<name>A0AAV9VN63_9PEZI</name>
<evidence type="ECO:0000313" key="7">
    <source>
        <dbReference type="Proteomes" id="UP001373714"/>
    </source>
</evidence>
<dbReference type="PROSITE" id="PS01360">
    <property type="entry name" value="ZF_MYND_1"/>
    <property type="match status" value="1"/>
</dbReference>
<dbReference type="Pfam" id="PF14737">
    <property type="entry name" value="DUF4470"/>
    <property type="match status" value="1"/>
</dbReference>
<keyword evidence="3" id="KW-0862">Zinc</keyword>
<keyword evidence="2 4" id="KW-0863">Zinc-finger</keyword>
<protein>
    <recommendedName>
        <fullName evidence="5">MYND-type domain-containing protein</fullName>
    </recommendedName>
</protein>
<dbReference type="PROSITE" id="PS50865">
    <property type="entry name" value="ZF_MYND_2"/>
    <property type="match status" value="1"/>
</dbReference>
<evidence type="ECO:0000256" key="2">
    <source>
        <dbReference type="ARBA" id="ARBA00022771"/>
    </source>
</evidence>
<dbReference type="EMBL" id="JAVHNS010000001">
    <property type="protein sequence ID" value="KAK6363514.1"/>
    <property type="molecule type" value="Genomic_DNA"/>
</dbReference>
<evidence type="ECO:0000256" key="4">
    <source>
        <dbReference type="PROSITE-ProRule" id="PRU00134"/>
    </source>
</evidence>
<dbReference type="GO" id="GO:0008270">
    <property type="term" value="F:zinc ion binding"/>
    <property type="evidence" value="ECO:0007669"/>
    <property type="project" value="UniProtKB-KW"/>
</dbReference>
<evidence type="ECO:0000313" key="6">
    <source>
        <dbReference type="EMBL" id="KAK6363514.1"/>
    </source>
</evidence>
<evidence type="ECO:0000256" key="3">
    <source>
        <dbReference type="ARBA" id="ARBA00022833"/>
    </source>
</evidence>
<keyword evidence="7" id="KW-1185">Reference proteome</keyword>
<comment type="caution">
    <text evidence="6">The sequence shown here is derived from an EMBL/GenBank/DDBJ whole genome shotgun (WGS) entry which is preliminary data.</text>
</comment>
<feature type="domain" description="MYND-type" evidence="5">
    <location>
        <begin position="1194"/>
        <end position="1235"/>
    </location>
</feature>
<dbReference type="GO" id="GO:0005634">
    <property type="term" value="C:nucleus"/>
    <property type="evidence" value="ECO:0007669"/>
    <property type="project" value="TreeGrafter"/>
</dbReference>